<dbReference type="AlphaFoldDB" id="A0ABD0PX18"/>
<proteinExistence type="predicted"/>
<dbReference type="Proteomes" id="UP001529510">
    <property type="component" value="Unassembled WGS sequence"/>
</dbReference>
<feature type="non-terminal residue" evidence="2">
    <location>
        <position position="1"/>
    </location>
</feature>
<dbReference type="CDD" id="cd01450">
    <property type="entry name" value="vWFA_subfamily_ECM"/>
    <property type="match status" value="1"/>
</dbReference>
<evidence type="ECO:0000313" key="2">
    <source>
        <dbReference type="EMBL" id="KAL0178574.1"/>
    </source>
</evidence>
<dbReference type="InterPro" id="IPR002035">
    <property type="entry name" value="VWF_A"/>
</dbReference>
<dbReference type="SMART" id="SM00327">
    <property type="entry name" value="VWA"/>
    <property type="match status" value="1"/>
</dbReference>
<name>A0ABD0PX18_CIRMR</name>
<dbReference type="Pfam" id="PF00092">
    <property type="entry name" value="VWA"/>
    <property type="match status" value="1"/>
</dbReference>
<organism evidence="2 3">
    <name type="scientific">Cirrhinus mrigala</name>
    <name type="common">Mrigala</name>
    <dbReference type="NCBI Taxonomy" id="683832"/>
    <lineage>
        <taxon>Eukaryota</taxon>
        <taxon>Metazoa</taxon>
        <taxon>Chordata</taxon>
        <taxon>Craniata</taxon>
        <taxon>Vertebrata</taxon>
        <taxon>Euteleostomi</taxon>
        <taxon>Actinopterygii</taxon>
        <taxon>Neopterygii</taxon>
        <taxon>Teleostei</taxon>
        <taxon>Ostariophysi</taxon>
        <taxon>Cypriniformes</taxon>
        <taxon>Cyprinidae</taxon>
        <taxon>Labeoninae</taxon>
        <taxon>Labeonini</taxon>
        <taxon>Cirrhinus</taxon>
    </lineage>
</organism>
<comment type="caution">
    <text evidence="2">The sequence shown here is derived from an EMBL/GenBank/DDBJ whole genome shotgun (WGS) entry which is preliminary data.</text>
</comment>
<evidence type="ECO:0000259" key="1">
    <source>
        <dbReference type="PROSITE" id="PS50234"/>
    </source>
</evidence>
<dbReference type="SUPFAM" id="SSF53300">
    <property type="entry name" value="vWA-like"/>
    <property type="match status" value="1"/>
</dbReference>
<keyword evidence="3" id="KW-1185">Reference proteome</keyword>
<dbReference type="Gene3D" id="3.40.50.410">
    <property type="entry name" value="von Willebrand factor, type A domain"/>
    <property type="match status" value="1"/>
</dbReference>
<reference evidence="2 3" key="1">
    <citation type="submission" date="2024-05" db="EMBL/GenBank/DDBJ databases">
        <title>Genome sequencing and assembly of Indian major carp, Cirrhinus mrigala (Hamilton, 1822).</title>
        <authorList>
            <person name="Mohindra V."/>
            <person name="Chowdhury L.M."/>
            <person name="Lal K."/>
            <person name="Jena J.K."/>
        </authorList>
    </citation>
    <scope>NUCLEOTIDE SEQUENCE [LARGE SCALE GENOMIC DNA]</scope>
    <source>
        <strain evidence="2">CM1030</strain>
        <tissue evidence="2">Blood</tissue>
    </source>
</reference>
<dbReference type="InterPro" id="IPR050525">
    <property type="entry name" value="ECM_Assembly_Org"/>
</dbReference>
<evidence type="ECO:0000313" key="3">
    <source>
        <dbReference type="Proteomes" id="UP001529510"/>
    </source>
</evidence>
<gene>
    <name evidence="2" type="ORF">M9458_027468</name>
</gene>
<dbReference type="PANTHER" id="PTHR24020">
    <property type="entry name" value="COLLAGEN ALPHA"/>
    <property type="match status" value="1"/>
</dbReference>
<dbReference type="PROSITE" id="PS50234">
    <property type="entry name" value="VWFA"/>
    <property type="match status" value="1"/>
</dbReference>
<accession>A0ABD0PX18</accession>
<feature type="non-terminal residue" evidence="2">
    <location>
        <position position="165"/>
    </location>
</feature>
<dbReference type="EMBL" id="JAMKFB020000013">
    <property type="protein sequence ID" value="KAL0178574.1"/>
    <property type="molecule type" value="Genomic_DNA"/>
</dbReference>
<protein>
    <recommendedName>
        <fullName evidence="1">VWFA domain-containing protein</fullName>
    </recommendedName>
</protein>
<dbReference type="InterPro" id="IPR036465">
    <property type="entry name" value="vWFA_dom_sf"/>
</dbReference>
<dbReference type="PANTHER" id="PTHR24020:SF84">
    <property type="entry name" value="VWFA DOMAIN-CONTAINING PROTEIN"/>
    <property type="match status" value="1"/>
</dbReference>
<feature type="domain" description="VWFA" evidence="1">
    <location>
        <begin position="11"/>
        <end position="165"/>
    </location>
</feature>
<sequence length="165" mass="18223">NDTRCPVYPTDLVIALDVSAGATPQVFERMRSAALSLLEDISIAETNCPWGARVSVISYSSESKNLIRFADHLKKKTLLETIRALALERTTKTRDIGQAMSFVARNIFKRARKGRLMRKAAVFFTNGPSRDESSLATAMLEFKAADIGFGVIALNPADDVRRAMQ</sequence>